<dbReference type="Proteomes" id="UP000233551">
    <property type="component" value="Unassembled WGS sequence"/>
</dbReference>
<evidence type="ECO:0000313" key="3">
    <source>
        <dbReference type="Proteomes" id="UP000233551"/>
    </source>
</evidence>
<keyword evidence="3" id="KW-1185">Reference proteome</keyword>
<evidence type="ECO:0000313" key="2">
    <source>
        <dbReference type="EMBL" id="PKI33487.1"/>
    </source>
</evidence>
<gene>
    <name evidence="2" type="ORF">CRG98_046136</name>
</gene>
<protein>
    <submittedName>
        <fullName evidence="2">Uncharacterized protein</fullName>
    </submittedName>
</protein>
<proteinExistence type="predicted"/>
<reference evidence="2 3" key="1">
    <citation type="submission" date="2017-11" db="EMBL/GenBank/DDBJ databases">
        <title>De-novo sequencing of pomegranate (Punica granatum L.) genome.</title>
        <authorList>
            <person name="Akparov Z."/>
            <person name="Amiraslanov A."/>
            <person name="Hajiyeva S."/>
            <person name="Abbasov M."/>
            <person name="Kaur K."/>
            <person name="Hamwieh A."/>
            <person name="Solovyev V."/>
            <person name="Salamov A."/>
            <person name="Braich B."/>
            <person name="Kosarev P."/>
            <person name="Mahmoud A."/>
            <person name="Hajiyev E."/>
            <person name="Babayeva S."/>
            <person name="Izzatullayeva V."/>
            <person name="Mammadov A."/>
            <person name="Mammadov A."/>
            <person name="Sharifova S."/>
            <person name="Ojaghi J."/>
            <person name="Eynullazada K."/>
            <person name="Bayramov B."/>
            <person name="Abdulazimova A."/>
            <person name="Shahmuradov I."/>
        </authorList>
    </citation>
    <scope>NUCLEOTIDE SEQUENCE [LARGE SCALE GENOMIC DNA]</scope>
    <source>
        <strain evidence="3">cv. AG2017</strain>
        <tissue evidence="2">Leaf</tissue>
    </source>
</reference>
<comment type="caution">
    <text evidence="2">The sequence shown here is derived from an EMBL/GenBank/DDBJ whole genome shotgun (WGS) entry which is preliminary data.</text>
</comment>
<accession>A0A2I0HP25</accession>
<organism evidence="2 3">
    <name type="scientific">Punica granatum</name>
    <name type="common">Pomegranate</name>
    <dbReference type="NCBI Taxonomy" id="22663"/>
    <lineage>
        <taxon>Eukaryota</taxon>
        <taxon>Viridiplantae</taxon>
        <taxon>Streptophyta</taxon>
        <taxon>Embryophyta</taxon>
        <taxon>Tracheophyta</taxon>
        <taxon>Spermatophyta</taxon>
        <taxon>Magnoliopsida</taxon>
        <taxon>eudicotyledons</taxon>
        <taxon>Gunneridae</taxon>
        <taxon>Pentapetalae</taxon>
        <taxon>rosids</taxon>
        <taxon>malvids</taxon>
        <taxon>Myrtales</taxon>
        <taxon>Lythraceae</taxon>
        <taxon>Punica</taxon>
    </lineage>
</organism>
<name>A0A2I0HP25_PUNGR</name>
<feature type="region of interest" description="Disordered" evidence="1">
    <location>
        <begin position="21"/>
        <end position="54"/>
    </location>
</feature>
<dbReference type="EMBL" id="PGOL01006565">
    <property type="protein sequence ID" value="PKI33487.1"/>
    <property type="molecule type" value="Genomic_DNA"/>
</dbReference>
<sequence length="78" mass="8365">MESSFGGICLVSDNESLLGLPWPASTSPSDDRANAVVPGDDANSSRRGEIEEEDAERLFPKIPIGWSNLQLGPNLQIP</sequence>
<evidence type="ECO:0000256" key="1">
    <source>
        <dbReference type="SAM" id="MobiDB-lite"/>
    </source>
</evidence>
<dbReference type="AlphaFoldDB" id="A0A2I0HP25"/>